<keyword evidence="2" id="KW-0812">Transmembrane</keyword>
<feature type="compositionally biased region" description="Polar residues" evidence="1">
    <location>
        <begin position="62"/>
        <end position="76"/>
    </location>
</feature>
<proteinExistence type="predicted"/>
<reference evidence="3 4" key="1">
    <citation type="submission" date="2020-04" db="EMBL/GenBank/DDBJ databases">
        <authorList>
            <person name="De Canck E."/>
        </authorList>
    </citation>
    <scope>NUCLEOTIDE SEQUENCE [LARGE SCALE GENOMIC DNA]</scope>
    <source>
        <strain evidence="3 4">LMG 3458</strain>
    </source>
</reference>
<accession>A0A6S7AS46</accession>
<name>A0A6S7AS46_9BURK</name>
<dbReference type="EMBL" id="CADIJO010000024">
    <property type="protein sequence ID" value="CAB3733533.1"/>
    <property type="molecule type" value="Genomic_DNA"/>
</dbReference>
<gene>
    <name evidence="3" type="ORF">LMG3458_05064</name>
</gene>
<dbReference type="Proteomes" id="UP000494111">
    <property type="component" value="Unassembled WGS sequence"/>
</dbReference>
<organism evidence="3 4">
    <name type="scientific">Achromobacter deleyi</name>
    <dbReference type="NCBI Taxonomy" id="1353891"/>
    <lineage>
        <taxon>Bacteria</taxon>
        <taxon>Pseudomonadati</taxon>
        <taxon>Pseudomonadota</taxon>
        <taxon>Betaproteobacteria</taxon>
        <taxon>Burkholderiales</taxon>
        <taxon>Alcaligenaceae</taxon>
        <taxon>Achromobacter</taxon>
    </lineage>
</organism>
<sequence>MTQLPLEAIAALERGKLIEAIKITRDQTGMDLKLSKEAVERYANSSEQERAAGAVGSASRGTYDSTTETGAMQGNKPTVPAAALDALARGHKVEAVRLTRDATGLGLADALKLVDAQLNPAAENDVPLSSNRLGDPMAEPGRVPRGGFKWLPIAIVLLLFALAWITLGKGF</sequence>
<dbReference type="InterPro" id="IPR014719">
    <property type="entry name" value="Ribosomal_bL12_C/ClpS-like"/>
</dbReference>
<evidence type="ECO:0008006" key="5">
    <source>
        <dbReference type="Google" id="ProtNLM"/>
    </source>
</evidence>
<evidence type="ECO:0000313" key="4">
    <source>
        <dbReference type="Proteomes" id="UP000494111"/>
    </source>
</evidence>
<evidence type="ECO:0000256" key="1">
    <source>
        <dbReference type="SAM" id="MobiDB-lite"/>
    </source>
</evidence>
<evidence type="ECO:0000256" key="2">
    <source>
        <dbReference type="SAM" id="Phobius"/>
    </source>
</evidence>
<protein>
    <recommendedName>
        <fullName evidence="5">Ribosomal protein L7/L12 C-terminal domain-containing protein</fullName>
    </recommendedName>
</protein>
<dbReference type="Gene3D" id="3.30.1390.10">
    <property type="match status" value="2"/>
</dbReference>
<feature type="compositionally biased region" description="Low complexity" evidence="1">
    <location>
        <begin position="51"/>
        <end position="61"/>
    </location>
</feature>
<keyword evidence="2" id="KW-1133">Transmembrane helix</keyword>
<dbReference type="RefSeq" id="WP_175194195.1">
    <property type="nucleotide sequence ID" value="NZ_CADIJO010000024.1"/>
</dbReference>
<feature type="region of interest" description="Disordered" evidence="1">
    <location>
        <begin position="43"/>
        <end position="76"/>
    </location>
</feature>
<keyword evidence="2" id="KW-0472">Membrane</keyword>
<evidence type="ECO:0000313" key="3">
    <source>
        <dbReference type="EMBL" id="CAB3733533.1"/>
    </source>
</evidence>
<feature type="transmembrane region" description="Helical" evidence="2">
    <location>
        <begin position="150"/>
        <end position="167"/>
    </location>
</feature>
<dbReference type="AlphaFoldDB" id="A0A6S7AS46"/>